<dbReference type="AlphaFoldDB" id="G5LL90"/>
<evidence type="ECO:0000313" key="1">
    <source>
        <dbReference type="EMBL" id="EHC42704.1"/>
    </source>
</evidence>
<dbReference type="EMBL" id="AFCJ01000541">
    <property type="protein sequence ID" value="EHC42704.1"/>
    <property type="molecule type" value="Genomic_DNA"/>
</dbReference>
<proteinExistence type="predicted"/>
<sequence length="63" mass="6745">MQVFISDARLRQQAETGVDAVGGTPFGNDIIDARDTGVNAVNGAGVQPKLYRMTPDIVQLREA</sequence>
<protein>
    <submittedName>
        <fullName evidence="1">Uncharacterized protein</fullName>
    </submittedName>
</protein>
<gene>
    <name evidence="1" type="ORF">LTSEALA_1225</name>
</gene>
<name>G5LL90_SALET</name>
<organism evidence="1 2">
    <name type="scientific">Salmonella enterica subsp. enterica serovar Alachua str. R6-377</name>
    <dbReference type="NCBI Taxonomy" id="913241"/>
    <lineage>
        <taxon>Bacteria</taxon>
        <taxon>Pseudomonadati</taxon>
        <taxon>Pseudomonadota</taxon>
        <taxon>Gammaproteobacteria</taxon>
        <taxon>Enterobacterales</taxon>
        <taxon>Enterobacteriaceae</taxon>
        <taxon>Salmonella</taxon>
    </lineage>
</organism>
<comment type="caution">
    <text evidence="1">The sequence shown here is derived from an EMBL/GenBank/DDBJ whole genome shotgun (WGS) entry which is preliminary data.</text>
</comment>
<accession>G5LL90</accession>
<reference evidence="1 2" key="1">
    <citation type="journal article" date="2011" name="BMC Genomics">
        <title>Genome sequencing reveals diversification of virulence factor content and possible host adaptation in distinct subpopulations of Salmonella enterica.</title>
        <authorList>
            <person name="den Bakker H.C."/>
            <person name="Moreno Switt A.I."/>
            <person name="Govoni G."/>
            <person name="Cummings C.A."/>
            <person name="Ranieri M.L."/>
            <person name="Degoricija L."/>
            <person name="Hoelzer K."/>
            <person name="Rodriguez-Rivera L.D."/>
            <person name="Brown S."/>
            <person name="Bolchacova E."/>
            <person name="Furtado M.R."/>
            <person name="Wiedmann M."/>
        </authorList>
    </citation>
    <scope>NUCLEOTIDE SEQUENCE [LARGE SCALE GENOMIC DNA]</scope>
    <source>
        <strain evidence="1 2">R6-377</strain>
    </source>
</reference>
<dbReference type="Proteomes" id="UP000004642">
    <property type="component" value="Unassembled WGS sequence"/>
</dbReference>
<evidence type="ECO:0000313" key="2">
    <source>
        <dbReference type="Proteomes" id="UP000004642"/>
    </source>
</evidence>